<gene>
    <name evidence="2" type="ORF">H9Q72_009759</name>
</gene>
<sequence>MLFRKNYSGPEKVDFDCIIEKGNLESGADITFPAGNVNGKTTVKDFCDQLVRDYTLPGRTSLHLPNGDELSDVKAYIGEVIAERKSVRLRNGRRAIAEGGRAGGATFKSGGETLPPEAKGGDAPHYIK</sequence>
<reference evidence="2" key="2">
    <citation type="submission" date="2020-10" db="EMBL/GenBank/DDBJ databases">
        <authorList>
            <person name="Peck L.D."/>
            <person name="Nowell R.W."/>
            <person name="Flood J."/>
            <person name="Ryan M.J."/>
            <person name="Barraclough T.G."/>
        </authorList>
    </citation>
    <scope>NUCLEOTIDE SEQUENCE</scope>
    <source>
        <strain evidence="2">IMI 127659i</strain>
    </source>
</reference>
<dbReference type="Proteomes" id="UP000750502">
    <property type="component" value="Unassembled WGS sequence"/>
</dbReference>
<dbReference type="OrthoDB" id="10509880at2759"/>
<name>A0A9P7HK52_9HYPO</name>
<dbReference type="AlphaFoldDB" id="A0A9P7HK52"/>
<reference evidence="2" key="1">
    <citation type="journal article" date="2020" name="bioRxiv">
        <title>Historical genomics reveals the evolutionary mechanisms behind multiple outbreaks of the host-specific coffee wilt pathogen Fusarium xylarioides.</title>
        <authorList>
            <person name="Peck D."/>
            <person name="Nowell R.W."/>
            <person name="Flood J."/>
            <person name="Ryan M.J."/>
            <person name="Barraclough T.G."/>
        </authorList>
    </citation>
    <scope>NUCLEOTIDE SEQUENCE</scope>
    <source>
        <strain evidence="2">IMI 127659i</strain>
    </source>
</reference>
<dbReference type="EMBL" id="JADFTT010000396">
    <property type="protein sequence ID" value="KAG5762132.1"/>
    <property type="molecule type" value="Genomic_DNA"/>
</dbReference>
<comment type="caution">
    <text evidence="2">The sequence shown here is derived from an EMBL/GenBank/DDBJ whole genome shotgun (WGS) entry which is preliminary data.</text>
</comment>
<keyword evidence="3" id="KW-1185">Reference proteome</keyword>
<organism evidence="2 3">
    <name type="scientific">Fusarium xylarioides</name>
    <dbReference type="NCBI Taxonomy" id="221167"/>
    <lineage>
        <taxon>Eukaryota</taxon>
        <taxon>Fungi</taxon>
        <taxon>Dikarya</taxon>
        <taxon>Ascomycota</taxon>
        <taxon>Pezizomycotina</taxon>
        <taxon>Sordariomycetes</taxon>
        <taxon>Hypocreomycetidae</taxon>
        <taxon>Hypocreales</taxon>
        <taxon>Nectriaceae</taxon>
        <taxon>Fusarium</taxon>
        <taxon>Fusarium fujikuroi species complex</taxon>
    </lineage>
</organism>
<proteinExistence type="predicted"/>
<protein>
    <submittedName>
        <fullName evidence="2">Uncharacterized protein</fullName>
    </submittedName>
</protein>
<evidence type="ECO:0000313" key="2">
    <source>
        <dbReference type="EMBL" id="KAG5762132.1"/>
    </source>
</evidence>
<evidence type="ECO:0000313" key="3">
    <source>
        <dbReference type="Proteomes" id="UP000750502"/>
    </source>
</evidence>
<feature type="region of interest" description="Disordered" evidence="1">
    <location>
        <begin position="100"/>
        <end position="128"/>
    </location>
</feature>
<accession>A0A9P7HK52</accession>
<evidence type="ECO:0000256" key="1">
    <source>
        <dbReference type="SAM" id="MobiDB-lite"/>
    </source>
</evidence>